<gene>
    <name evidence="2" type="ORF">ONB1V03_LOCUS23242</name>
</gene>
<reference evidence="2" key="1">
    <citation type="submission" date="2020-11" db="EMBL/GenBank/DDBJ databases">
        <authorList>
            <person name="Tran Van P."/>
        </authorList>
    </citation>
    <scope>NUCLEOTIDE SEQUENCE</scope>
</reference>
<protein>
    <submittedName>
        <fullName evidence="2">Uncharacterized protein</fullName>
    </submittedName>
</protein>
<feature type="non-terminal residue" evidence="2">
    <location>
        <position position="59"/>
    </location>
</feature>
<feature type="compositionally biased region" description="Polar residues" evidence="1">
    <location>
        <begin position="13"/>
        <end position="34"/>
    </location>
</feature>
<dbReference type="Proteomes" id="UP000728032">
    <property type="component" value="Unassembled WGS sequence"/>
</dbReference>
<sequence>MSSGVSDERMDTTMDSIVNESQSQSLDATAPSGSTQCTGIGMKFNDATVIVSVVILGLI</sequence>
<name>A0A7R9MUE3_9ACAR</name>
<accession>A0A7R9MUE3</accession>
<feature type="region of interest" description="Disordered" evidence="1">
    <location>
        <begin position="1"/>
        <end position="34"/>
    </location>
</feature>
<dbReference type="EMBL" id="CAJPVJ010057438">
    <property type="protein sequence ID" value="CAG2183822.1"/>
    <property type="molecule type" value="Genomic_DNA"/>
</dbReference>
<dbReference type="EMBL" id="OC972263">
    <property type="protein sequence ID" value="CAD7667477.1"/>
    <property type="molecule type" value="Genomic_DNA"/>
</dbReference>
<keyword evidence="3" id="KW-1185">Reference proteome</keyword>
<evidence type="ECO:0000313" key="2">
    <source>
        <dbReference type="EMBL" id="CAD7667477.1"/>
    </source>
</evidence>
<evidence type="ECO:0000256" key="1">
    <source>
        <dbReference type="SAM" id="MobiDB-lite"/>
    </source>
</evidence>
<evidence type="ECO:0000313" key="3">
    <source>
        <dbReference type="Proteomes" id="UP000728032"/>
    </source>
</evidence>
<dbReference type="AlphaFoldDB" id="A0A7R9MUE3"/>
<feature type="compositionally biased region" description="Basic and acidic residues" evidence="1">
    <location>
        <begin position="1"/>
        <end position="12"/>
    </location>
</feature>
<proteinExistence type="predicted"/>
<organism evidence="2">
    <name type="scientific">Oppiella nova</name>
    <dbReference type="NCBI Taxonomy" id="334625"/>
    <lineage>
        <taxon>Eukaryota</taxon>
        <taxon>Metazoa</taxon>
        <taxon>Ecdysozoa</taxon>
        <taxon>Arthropoda</taxon>
        <taxon>Chelicerata</taxon>
        <taxon>Arachnida</taxon>
        <taxon>Acari</taxon>
        <taxon>Acariformes</taxon>
        <taxon>Sarcoptiformes</taxon>
        <taxon>Oribatida</taxon>
        <taxon>Brachypylina</taxon>
        <taxon>Oppioidea</taxon>
        <taxon>Oppiidae</taxon>
        <taxon>Oppiella</taxon>
    </lineage>
</organism>